<feature type="region of interest" description="Disordered" evidence="2">
    <location>
        <begin position="635"/>
        <end position="682"/>
    </location>
</feature>
<feature type="transmembrane region" description="Helical" evidence="3">
    <location>
        <begin position="600"/>
        <end position="622"/>
    </location>
</feature>
<feature type="transmembrane region" description="Helical" evidence="3">
    <location>
        <begin position="568"/>
        <end position="588"/>
    </location>
</feature>
<feature type="transmembrane region" description="Helical" evidence="3">
    <location>
        <begin position="49"/>
        <end position="71"/>
    </location>
</feature>
<evidence type="ECO:0000256" key="3">
    <source>
        <dbReference type="SAM" id="Phobius"/>
    </source>
</evidence>
<feature type="transmembrane region" description="Helical" evidence="3">
    <location>
        <begin position="181"/>
        <end position="201"/>
    </location>
</feature>
<dbReference type="Pfam" id="PF07690">
    <property type="entry name" value="MFS_1"/>
    <property type="match status" value="1"/>
</dbReference>
<feature type="transmembrane region" description="Helical" evidence="3">
    <location>
        <begin position="119"/>
        <end position="143"/>
    </location>
</feature>
<organism evidence="5 6">
    <name type="scientific">Candidula unifasciata</name>
    <dbReference type="NCBI Taxonomy" id="100452"/>
    <lineage>
        <taxon>Eukaryota</taxon>
        <taxon>Metazoa</taxon>
        <taxon>Spiralia</taxon>
        <taxon>Lophotrochozoa</taxon>
        <taxon>Mollusca</taxon>
        <taxon>Gastropoda</taxon>
        <taxon>Heterobranchia</taxon>
        <taxon>Euthyneura</taxon>
        <taxon>Panpulmonata</taxon>
        <taxon>Eupulmonata</taxon>
        <taxon>Stylommatophora</taxon>
        <taxon>Helicina</taxon>
        <taxon>Helicoidea</taxon>
        <taxon>Geomitridae</taxon>
        <taxon>Candidula</taxon>
    </lineage>
</organism>
<dbReference type="PROSITE" id="PS50850">
    <property type="entry name" value="MFS"/>
    <property type="match status" value="1"/>
</dbReference>
<dbReference type="InterPro" id="IPR036259">
    <property type="entry name" value="MFS_trans_sf"/>
</dbReference>
<feature type="transmembrane region" description="Helical" evidence="3">
    <location>
        <begin position="507"/>
        <end position="529"/>
    </location>
</feature>
<comment type="subcellular location">
    <subcellularLocation>
        <location evidence="1">Membrane</location>
        <topology evidence="1">Multi-pass membrane protein</topology>
    </subcellularLocation>
</comment>
<evidence type="ECO:0000313" key="6">
    <source>
        <dbReference type="Proteomes" id="UP000678393"/>
    </source>
</evidence>
<proteinExistence type="predicted"/>
<dbReference type="EMBL" id="CAJHNH020001944">
    <property type="protein sequence ID" value="CAG5125058.1"/>
    <property type="molecule type" value="Genomic_DNA"/>
</dbReference>
<evidence type="ECO:0000256" key="1">
    <source>
        <dbReference type="ARBA" id="ARBA00004141"/>
    </source>
</evidence>
<dbReference type="Gene3D" id="1.20.1250.20">
    <property type="entry name" value="MFS general substrate transporter like domains"/>
    <property type="match status" value="2"/>
</dbReference>
<reference evidence="5" key="1">
    <citation type="submission" date="2021-04" db="EMBL/GenBank/DDBJ databases">
        <authorList>
            <consortium name="Molecular Ecology Group"/>
        </authorList>
    </citation>
    <scope>NUCLEOTIDE SEQUENCE</scope>
</reference>
<evidence type="ECO:0000259" key="4">
    <source>
        <dbReference type="PROSITE" id="PS50850"/>
    </source>
</evidence>
<comment type="caution">
    <text evidence="5">The sequence shown here is derived from an EMBL/GenBank/DDBJ whole genome shotgun (WGS) entry which is preliminary data.</text>
</comment>
<feature type="transmembrane region" description="Helical" evidence="3">
    <location>
        <begin position="12"/>
        <end position="37"/>
    </location>
</feature>
<evidence type="ECO:0000313" key="5">
    <source>
        <dbReference type="EMBL" id="CAG5125058.1"/>
    </source>
</evidence>
<keyword evidence="6" id="KW-1185">Reference proteome</keyword>
<feature type="domain" description="Major facilitator superfamily (MFS) profile" evidence="4">
    <location>
        <begin position="16"/>
        <end position="624"/>
    </location>
</feature>
<feature type="transmembrane region" description="Helical" evidence="3">
    <location>
        <begin position="150"/>
        <end position="169"/>
    </location>
</feature>
<feature type="transmembrane region" description="Helical" evidence="3">
    <location>
        <begin position="83"/>
        <end position="107"/>
    </location>
</feature>
<dbReference type="InterPro" id="IPR020846">
    <property type="entry name" value="MFS_dom"/>
</dbReference>
<protein>
    <recommendedName>
        <fullName evidence="4">Major facilitator superfamily (MFS) profile domain-containing protein</fullName>
    </recommendedName>
</protein>
<gene>
    <name evidence="5" type="ORF">CUNI_LOCUS10616</name>
</gene>
<feature type="transmembrane region" description="Helical" evidence="3">
    <location>
        <begin position="479"/>
        <end position="500"/>
    </location>
</feature>
<sequence>MSAPEHKMDHGWAWVVLAGSFMSLFLICFLTASAGIIQVEMVEDLGVGAGPVSLMTSFALGLASLLGSWMFCFPEVPSPLSGILASLLSARVTVFLGSALMSLGMLATSLSYSVSAMMFFYGFVTGLGFGIAYSPMVVITSFYFEKYRMLANGVILCASGVGMLSLPLFERYLIDSHGWRFAFAFNGAIMLHILVFAAVFFPTEIEKRSMIQFSFSSLWKRKARNEKTALEKHRNNNTVDGSCEPERVFVSCHQITNGGVQLKTLELIRKSALLVDSSSVQSKSQNGSVCGNETDSNIFVSAAKLDGDKSVQPLLDNSQLTLATEAAFKCGLLSEDKESGVFHASPFRSRTLSELSARSAGSTVTQTSTRGCVHPKETYTFGQLRKDCSGGRSYLGSSFGWASSDLGSSLMLPVKIEEMISGDIEQKSSLWRQIIRICRHRAVWILSVNSLFFLGGFAIHAVHFPAFAESKGMSRAEVASFYIVFGTLLMIGRLGGGWLFNKLKPPLCVLMFVLQSVNGVSMALAPFYATNPVGIYVMQASFGLLYGQSYMVLPAVLAEIMGVQDLTIAFGIIHLFMGLGYIIAPAIAGFMYDATGTYDIPYYMGGSLYLLGALSLLLMIFVKREADTGHMVNDMQQHTEQRPDGDEEQITTPLVASHSSRPVAESGAQNTKPAAEEEKLCF</sequence>
<keyword evidence="3" id="KW-1133">Transmembrane helix</keyword>
<dbReference type="GO" id="GO:0016020">
    <property type="term" value="C:membrane"/>
    <property type="evidence" value="ECO:0007669"/>
    <property type="project" value="UniProtKB-SubCell"/>
</dbReference>
<dbReference type="SUPFAM" id="SSF103473">
    <property type="entry name" value="MFS general substrate transporter"/>
    <property type="match status" value="1"/>
</dbReference>
<keyword evidence="3" id="KW-0472">Membrane</keyword>
<dbReference type="OrthoDB" id="6160040at2759"/>
<keyword evidence="3" id="KW-0812">Transmembrane</keyword>
<dbReference type="AlphaFoldDB" id="A0A8S3ZA41"/>
<feature type="compositionally biased region" description="Polar residues" evidence="2">
    <location>
        <begin position="650"/>
        <end position="660"/>
    </location>
</feature>
<dbReference type="InterPro" id="IPR011701">
    <property type="entry name" value="MFS"/>
</dbReference>
<evidence type="ECO:0000256" key="2">
    <source>
        <dbReference type="SAM" id="MobiDB-lite"/>
    </source>
</evidence>
<dbReference type="PANTHER" id="PTHR11360:SF299">
    <property type="entry name" value="GEM-1"/>
    <property type="match status" value="1"/>
</dbReference>
<accession>A0A8S3ZA41</accession>
<name>A0A8S3ZA41_9EUPU</name>
<dbReference type="Proteomes" id="UP000678393">
    <property type="component" value="Unassembled WGS sequence"/>
</dbReference>
<dbReference type="InterPro" id="IPR050327">
    <property type="entry name" value="Proton-linked_MCT"/>
</dbReference>
<feature type="transmembrane region" description="Helical" evidence="3">
    <location>
        <begin position="535"/>
        <end position="556"/>
    </location>
</feature>
<dbReference type="PANTHER" id="PTHR11360">
    <property type="entry name" value="MONOCARBOXYLATE TRANSPORTER"/>
    <property type="match status" value="1"/>
</dbReference>
<dbReference type="GO" id="GO:0008028">
    <property type="term" value="F:monocarboxylic acid transmembrane transporter activity"/>
    <property type="evidence" value="ECO:0007669"/>
    <property type="project" value="TreeGrafter"/>
</dbReference>
<feature type="transmembrane region" description="Helical" evidence="3">
    <location>
        <begin position="442"/>
        <end position="467"/>
    </location>
</feature>